<dbReference type="NCBIfam" id="TIGR02532">
    <property type="entry name" value="IV_pilin_GFxxxE"/>
    <property type="match status" value="1"/>
</dbReference>
<feature type="transmembrane region" description="Helical" evidence="1">
    <location>
        <begin position="15"/>
        <end position="37"/>
    </location>
</feature>
<dbReference type="Pfam" id="PF16732">
    <property type="entry name" value="ComP_DUS"/>
    <property type="match status" value="1"/>
</dbReference>
<gene>
    <name evidence="2" type="ORF">F0P94_19500</name>
</gene>
<name>A0A5N1IGX6_9BACT</name>
<dbReference type="GO" id="GO:0043683">
    <property type="term" value="P:type IV pilus assembly"/>
    <property type="evidence" value="ECO:0007669"/>
    <property type="project" value="InterPro"/>
</dbReference>
<keyword evidence="1" id="KW-0472">Membrane</keyword>
<dbReference type="Gene3D" id="3.30.700.10">
    <property type="entry name" value="Glycoprotein, Type 4 Pilin"/>
    <property type="match status" value="1"/>
</dbReference>
<dbReference type="Pfam" id="PF07963">
    <property type="entry name" value="N_methyl"/>
    <property type="match status" value="1"/>
</dbReference>
<dbReference type="AlphaFoldDB" id="A0A5N1IGX6"/>
<comment type="caution">
    <text evidence="2">The sequence shown here is derived from an EMBL/GenBank/DDBJ whole genome shotgun (WGS) entry which is preliminary data.</text>
</comment>
<sequence>MDFKQKLSAYTLTELLIVLVIIGVLVLMALPSLMPMISRTRSLEAKQMLKHVQMLEKTFFYENSKYSANLQELGFEQEKLATEGNGKANYRIEITSASPTAFTARATAVVDFDGDGQFNVWEIDQDQNLKEVTPD</sequence>
<dbReference type="Proteomes" id="UP000326570">
    <property type="component" value="Unassembled WGS sequence"/>
</dbReference>
<dbReference type="InterPro" id="IPR045584">
    <property type="entry name" value="Pilin-like"/>
</dbReference>
<dbReference type="InterPro" id="IPR012902">
    <property type="entry name" value="N_methyl_site"/>
</dbReference>
<evidence type="ECO:0000313" key="3">
    <source>
        <dbReference type="Proteomes" id="UP000326570"/>
    </source>
</evidence>
<evidence type="ECO:0000313" key="2">
    <source>
        <dbReference type="EMBL" id="KAA9324913.1"/>
    </source>
</evidence>
<evidence type="ECO:0000256" key="1">
    <source>
        <dbReference type="SAM" id="Phobius"/>
    </source>
</evidence>
<dbReference type="EMBL" id="VTWT01000016">
    <property type="protein sequence ID" value="KAA9324913.1"/>
    <property type="molecule type" value="Genomic_DNA"/>
</dbReference>
<keyword evidence="1" id="KW-0812">Transmembrane</keyword>
<reference evidence="2 3" key="1">
    <citation type="submission" date="2019-09" db="EMBL/GenBank/DDBJ databases">
        <title>Genome sequence of Adhaeribacter sp. M2.</title>
        <authorList>
            <person name="Srinivasan S."/>
        </authorList>
    </citation>
    <scope>NUCLEOTIDE SEQUENCE [LARGE SCALE GENOMIC DNA]</scope>
    <source>
        <strain evidence="2 3">M2</strain>
    </source>
</reference>
<dbReference type="RefSeq" id="WP_150906253.1">
    <property type="nucleotide sequence ID" value="NZ_VTWT01000016.1"/>
</dbReference>
<keyword evidence="3" id="KW-1185">Reference proteome</keyword>
<dbReference type="SUPFAM" id="SSF54523">
    <property type="entry name" value="Pili subunits"/>
    <property type="match status" value="1"/>
</dbReference>
<keyword evidence="1" id="KW-1133">Transmembrane helix</keyword>
<organism evidence="2 3">
    <name type="scientific">Adhaeribacter soli</name>
    <dbReference type="NCBI Taxonomy" id="2607655"/>
    <lineage>
        <taxon>Bacteria</taxon>
        <taxon>Pseudomonadati</taxon>
        <taxon>Bacteroidota</taxon>
        <taxon>Cytophagia</taxon>
        <taxon>Cytophagales</taxon>
        <taxon>Hymenobacteraceae</taxon>
        <taxon>Adhaeribacter</taxon>
    </lineage>
</organism>
<accession>A0A5N1IGX6</accession>
<dbReference type="InterPro" id="IPR031982">
    <property type="entry name" value="PilE-like"/>
</dbReference>
<protein>
    <submittedName>
        <fullName evidence="2">Type II secretion system protein</fullName>
    </submittedName>
</protein>
<proteinExistence type="predicted"/>